<dbReference type="EMBL" id="ACDX02000013">
    <property type="protein sequence ID" value="EFC87924.1"/>
    <property type="molecule type" value="Genomic_DNA"/>
</dbReference>
<protein>
    <submittedName>
        <fullName evidence="1">Uncharacterized protein</fullName>
    </submittedName>
</protein>
<proteinExistence type="predicted"/>
<dbReference type="STRING" id="546266.NEIMUCOT_05661"/>
<comment type="caution">
    <text evidence="1">The sequence shown here is derived from an EMBL/GenBank/DDBJ whole genome shotgun (WGS) entry which is preliminary data.</text>
</comment>
<evidence type="ECO:0000313" key="1">
    <source>
        <dbReference type="EMBL" id="EFC87924.1"/>
    </source>
</evidence>
<accession>D2ZYF3</accession>
<reference evidence="1 2" key="1">
    <citation type="submission" date="2009-10" db="EMBL/GenBank/DDBJ databases">
        <authorList>
            <person name="Weinstock G."/>
            <person name="Sodergren E."/>
            <person name="Clifton S."/>
            <person name="Fulton L."/>
            <person name="Fulton B."/>
            <person name="Courtney L."/>
            <person name="Fronick C."/>
            <person name="Harrison M."/>
            <person name="Strong C."/>
            <person name="Farmer C."/>
            <person name="Delahaunty K."/>
            <person name="Markovic C."/>
            <person name="Hall O."/>
            <person name="Minx P."/>
            <person name="Tomlinson C."/>
            <person name="Mitreva M."/>
            <person name="Nelson J."/>
            <person name="Hou S."/>
            <person name="Wollam A."/>
            <person name="Pepin K.H."/>
            <person name="Johnson M."/>
            <person name="Bhonagiri V."/>
            <person name="Nash W.E."/>
            <person name="Warren W."/>
            <person name="Chinwalla A."/>
            <person name="Mardis E.R."/>
            <person name="Wilson R.K."/>
        </authorList>
    </citation>
    <scope>NUCLEOTIDE SEQUENCE [LARGE SCALE GENOMIC DNA]</scope>
    <source>
        <strain evidence="2">ATCC 25996 / DSM 4631 / NCTC 10774 / M26</strain>
    </source>
</reference>
<name>D2ZYF3_NEIM2</name>
<dbReference type="AlphaFoldDB" id="D2ZYF3"/>
<dbReference type="Proteomes" id="UP000003344">
    <property type="component" value="Unassembled WGS sequence"/>
</dbReference>
<evidence type="ECO:0000313" key="2">
    <source>
        <dbReference type="Proteomes" id="UP000003344"/>
    </source>
</evidence>
<sequence>MCIAGKLCTNQNRISKLSTSANKANSGLSASKISIQLIELNKELKLYTSKSAAQYNHLFII</sequence>
<organism evidence="1 2">
    <name type="scientific">Neisseria mucosa (strain ATCC 25996 / DSM 4631 / NCTC 10774 / M26)</name>
    <dbReference type="NCBI Taxonomy" id="546266"/>
    <lineage>
        <taxon>Bacteria</taxon>
        <taxon>Pseudomonadati</taxon>
        <taxon>Pseudomonadota</taxon>
        <taxon>Betaproteobacteria</taxon>
        <taxon>Neisseriales</taxon>
        <taxon>Neisseriaceae</taxon>
        <taxon>Neisseria</taxon>
    </lineage>
</organism>
<gene>
    <name evidence="1" type="ORF">NEIMUCOT_05661</name>
</gene>